<dbReference type="GO" id="GO:0009535">
    <property type="term" value="C:chloroplast thylakoid membrane"/>
    <property type="evidence" value="ECO:0007669"/>
    <property type="project" value="UniProtKB-SubCell"/>
</dbReference>
<keyword evidence="3 8" id="KW-0602">Photosynthesis</keyword>
<comment type="function">
    <text evidence="8">One of the components of the core complex of photosystem II (PSII). PSII is a light-driven water:plastoquinone oxidoreductase that uses light energy to abstract electrons from H(2)O, generating O(2) and a proton gradient subsequently used for ATP formation. It consists of a core antenna complex that captures photons, and an electron transfer chain that converts photonic excitation into a charge separation. This subunit is found at the monomer-monomer interface.</text>
</comment>
<dbReference type="GO" id="GO:0009523">
    <property type="term" value="C:photosystem II"/>
    <property type="evidence" value="ECO:0007669"/>
    <property type="project" value="UniProtKB-KW"/>
</dbReference>
<proteinExistence type="inferred from homology"/>
<protein>
    <recommendedName>
        <fullName evidence="8">Photosystem II reaction center protein M</fullName>
        <shortName evidence="8">PSII-M</shortName>
    </recommendedName>
</protein>
<keyword evidence="5 8" id="KW-1133">Transmembrane helix</keyword>
<evidence type="ECO:0000256" key="1">
    <source>
        <dbReference type="ARBA" id="ARBA00004167"/>
    </source>
</evidence>
<dbReference type="EMBL" id="MH591106">
    <property type="protein sequence ID" value="AYC65176.1"/>
    <property type="molecule type" value="Genomic_DNA"/>
</dbReference>
<evidence type="ECO:0000256" key="5">
    <source>
        <dbReference type="ARBA" id="ARBA00022989"/>
    </source>
</evidence>
<keyword evidence="4 8" id="KW-0812">Transmembrane</keyword>
<dbReference type="NCBIfam" id="TIGR03038">
    <property type="entry name" value="PS_II_psbM"/>
    <property type="match status" value="1"/>
</dbReference>
<gene>
    <name evidence="8 9" type="primary">psbM</name>
</gene>
<comment type="subunit">
    <text evidence="8">PSII is composed of 1 copy each of membrane proteins PsbA, PsbB, PsbC, PsbD, PsbE, PsbF, PsbH, PsbI, PsbJ, PsbK, PsbL, PsbM, PsbT, PsbX, PsbY, PsbZ, Psb30/Ycf12, at least 3 peripheral proteins of the oxygen-evolving complex and a large number of cofactors. It forms dimeric complexes.</text>
</comment>
<reference evidence="9" key="2">
    <citation type="journal article" date="2019" name="Mol. Phylogenet. Evol.">
        <title>Reassessment of the classification of bryopsidales (chlorophyta) based on chloroplast phylogenomic analyses.</title>
        <authorList>
            <person name="Cremen M.C."/>
            <person name="Leliaert F."/>
            <person name="West J."/>
            <person name="Lam D.W."/>
            <person name="Shimada S."/>
            <person name="Lopez-Bautista J.M."/>
            <person name="Verbruggen H."/>
        </authorList>
    </citation>
    <scope>NUCLEOTIDE SEQUENCE</scope>
</reference>
<dbReference type="PANTHER" id="PTHR35774:SF1">
    <property type="entry name" value="PHOTOSYSTEM II REACTION CENTER PROTEIN M"/>
    <property type="match status" value="1"/>
</dbReference>
<dbReference type="SUPFAM" id="SSF161033">
    <property type="entry name" value="Photosystem II reaction center protein M, PsbM"/>
    <property type="match status" value="1"/>
</dbReference>
<evidence type="ECO:0000256" key="6">
    <source>
        <dbReference type="ARBA" id="ARBA00023136"/>
    </source>
</evidence>
<organism evidence="9">
    <name type="scientific">Caulerpa verticillata</name>
    <dbReference type="NCBI Taxonomy" id="177082"/>
    <lineage>
        <taxon>Eukaryota</taxon>
        <taxon>Viridiplantae</taxon>
        <taxon>Chlorophyta</taxon>
        <taxon>core chlorophytes</taxon>
        <taxon>Ulvophyceae</taxon>
        <taxon>TCBD clade</taxon>
        <taxon>Bryopsidales</taxon>
        <taxon>Halimedineae</taxon>
        <taxon>Caulerpaceae</taxon>
        <taxon>Caulerpa</taxon>
    </lineage>
</organism>
<evidence type="ECO:0000256" key="4">
    <source>
        <dbReference type="ARBA" id="ARBA00022692"/>
    </source>
</evidence>
<keyword evidence="2 8" id="KW-0674">Reaction center</keyword>
<keyword evidence="6 8" id="KW-0472">Membrane</keyword>
<keyword evidence="7 8" id="KW-0604">Photosystem II</keyword>
<comment type="subcellular location">
    <subcellularLocation>
        <location evidence="1">Membrane</location>
        <topology evidence="1">Single-pass membrane protein</topology>
    </subcellularLocation>
    <subcellularLocation>
        <location evidence="8">Plastid</location>
        <location evidence="8">Chloroplast thylakoid membrane</location>
        <topology evidence="8">Single-pass membrane protein</topology>
    </subcellularLocation>
</comment>
<sequence>MEVNILGFIAIVLFLFVSCSFLLILYVKTASQQSSAS</sequence>
<evidence type="ECO:0000256" key="7">
    <source>
        <dbReference type="ARBA" id="ARBA00023276"/>
    </source>
</evidence>
<dbReference type="AlphaFoldDB" id="A0A386B0E6"/>
<dbReference type="InterPro" id="IPR037269">
    <property type="entry name" value="PSII_PsbM_sf"/>
</dbReference>
<keyword evidence="8" id="KW-0793">Thylakoid</keyword>
<dbReference type="PANTHER" id="PTHR35774">
    <property type="entry name" value="PHOTOSYSTEM II REACTION CENTER PROTEIN M"/>
    <property type="match status" value="1"/>
</dbReference>
<feature type="transmembrane region" description="Helical" evidence="8">
    <location>
        <begin position="6"/>
        <end position="27"/>
    </location>
</feature>
<dbReference type="RefSeq" id="YP_009519157.1">
    <property type="nucleotide sequence ID" value="NC_039523.1"/>
</dbReference>
<keyword evidence="9" id="KW-0934">Plastid</keyword>
<reference evidence="9" key="1">
    <citation type="submission" date="2018-07" db="EMBL/GenBank/DDBJ databases">
        <authorList>
            <person name="Quirk P.G."/>
            <person name="Krulwich T.A."/>
        </authorList>
    </citation>
    <scope>NUCLEOTIDE SEQUENCE</scope>
</reference>
<name>A0A386B0E6_9CHLO</name>
<accession>A0A386B0E6</accession>
<keyword evidence="9" id="KW-0150">Chloroplast</keyword>
<evidence type="ECO:0000256" key="2">
    <source>
        <dbReference type="ARBA" id="ARBA00022469"/>
    </source>
</evidence>
<geneLocation type="chloroplast" evidence="9"/>
<dbReference type="Pfam" id="PF05151">
    <property type="entry name" value="PsbM"/>
    <property type="match status" value="1"/>
</dbReference>
<dbReference type="InterPro" id="IPR007826">
    <property type="entry name" value="PSII_PsbM"/>
</dbReference>
<dbReference type="GO" id="GO:0019684">
    <property type="term" value="P:photosynthesis, light reaction"/>
    <property type="evidence" value="ECO:0007669"/>
    <property type="project" value="InterPro"/>
</dbReference>
<dbReference type="HAMAP" id="MF_00438">
    <property type="entry name" value="PSII_PsbM"/>
    <property type="match status" value="1"/>
</dbReference>
<comment type="similarity">
    <text evidence="8">Belongs to the PsbM family.</text>
</comment>
<evidence type="ECO:0000256" key="3">
    <source>
        <dbReference type="ARBA" id="ARBA00022531"/>
    </source>
</evidence>
<evidence type="ECO:0000256" key="8">
    <source>
        <dbReference type="HAMAP-Rule" id="MF_00438"/>
    </source>
</evidence>
<evidence type="ECO:0000313" key="9">
    <source>
        <dbReference type="EMBL" id="AYC65176.1"/>
    </source>
</evidence>
<dbReference type="GeneID" id="38278933"/>